<feature type="compositionally biased region" description="Basic and acidic residues" evidence="1">
    <location>
        <begin position="110"/>
        <end position="121"/>
    </location>
</feature>
<feature type="region of interest" description="Disordered" evidence="1">
    <location>
        <begin position="93"/>
        <end position="288"/>
    </location>
</feature>
<feature type="compositionally biased region" description="Basic and acidic residues" evidence="1">
    <location>
        <begin position="236"/>
        <end position="273"/>
    </location>
</feature>
<protein>
    <recommendedName>
        <fullName evidence="2">G-patch domain-containing protein</fullName>
    </recommendedName>
</protein>
<gene>
    <name evidence="3" type="ORF">NSK_006689</name>
</gene>
<feature type="compositionally biased region" description="Basic residues" evidence="1">
    <location>
        <begin position="122"/>
        <end position="131"/>
    </location>
</feature>
<evidence type="ECO:0000313" key="4">
    <source>
        <dbReference type="Proteomes" id="UP000355283"/>
    </source>
</evidence>
<dbReference type="PANTHER" id="PTHR23149">
    <property type="entry name" value="G PATCH DOMAIN CONTAINING PROTEIN"/>
    <property type="match status" value="1"/>
</dbReference>
<feature type="compositionally biased region" description="Polar residues" evidence="1">
    <location>
        <begin position="201"/>
        <end position="210"/>
    </location>
</feature>
<dbReference type="GO" id="GO:0005730">
    <property type="term" value="C:nucleolus"/>
    <property type="evidence" value="ECO:0007669"/>
    <property type="project" value="TreeGrafter"/>
</dbReference>
<dbReference type="AlphaFoldDB" id="A0A4D9CRY8"/>
<dbReference type="Proteomes" id="UP000355283">
    <property type="component" value="Unassembled WGS sequence"/>
</dbReference>
<evidence type="ECO:0000259" key="2">
    <source>
        <dbReference type="PROSITE" id="PS50174"/>
    </source>
</evidence>
<proteinExistence type="predicted"/>
<feature type="domain" description="G-patch" evidence="2">
    <location>
        <begin position="24"/>
        <end position="70"/>
    </location>
</feature>
<dbReference type="PANTHER" id="PTHR23149:SF9">
    <property type="entry name" value="G PATCH DOMAIN-CONTAINING PROTEIN 4"/>
    <property type="match status" value="1"/>
</dbReference>
<feature type="compositionally biased region" description="Basic and acidic residues" evidence="1">
    <location>
        <begin position="218"/>
        <end position="228"/>
    </location>
</feature>
<dbReference type="OrthoDB" id="29523at2759"/>
<sequence length="341" mass="38375">MELVGKRGLKDLESKINHVSGSKMSVWAKNLLMKQGWAEGKGLGKNEDGIKNYVKVKQREESAGLGLEEHDRSKGLESWWYDSFECALRNFKSVGHSSSDSSSSDEDEETMKRTREKDRKQKRERRRRKKERKEAKSREQSGISQQPTDIGGFTVPSFEDLFKATGGKRMGMRARASQKAKWERTERATLSTIHGPLSGQAHAQSGTVQGSKEDEGEERTGGMEEGRKERKREKRGQKEGSGDNAKPKRENESKNKNAKAVESESKLEISANRKEKKRKRKGESATVKTMATITETTIVQGAAAESKCVAGVNETEILLQDFTQEKREKRKRKKAAESHEG</sequence>
<comment type="caution">
    <text evidence="3">The sequence shown here is derived from an EMBL/GenBank/DDBJ whole genome shotgun (WGS) entry which is preliminary data.</text>
</comment>
<dbReference type="InterPro" id="IPR000467">
    <property type="entry name" value="G_patch_dom"/>
</dbReference>
<feature type="region of interest" description="Disordered" evidence="1">
    <location>
        <begin position="321"/>
        <end position="341"/>
    </location>
</feature>
<name>A0A4D9CRY8_9STRA</name>
<dbReference type="InterPro" id="IPR050656">
    <property type="entry name" value="PINX1"/>
</dbReference>
<accession>A0A4D9CRY8</accession>
<dbReference type="PROSITE" id="PS50174">
    <property type="entry name" value="G_PATCH"/>
    <property type="match status" value="1"/>
</dbReference>
<dbReference type="Pfam" id="PF01585">
    <property type="entry name" value="G-patch"/>
    <property type="match status" value="1"/>
</dbReference>
<evidence type="ECO:0000256" key="1">
    <source>
        <dbReference type="SAM" id="MobiDB-lite"/>
    </source>
</evidence>
<keyword evidence="4" id="KW-1185">Reference proteome</keyword>
<dbReference type="GO" id="GO:0003676">
    <property type="term" value="F:nucleic acid binding"/>
    <property type="evidence" value="ECO:0007669"/>
    <property type="project" value="InterPro"/>
</dbReference>
<dbReference type="EMBL" id="SDOX01000121">
    <property type="protein sequence ID" value="TFJ82021.1"/>
    <property type="molecule type" value="Genomic_DNA"/>
</dbReference>
<reference evidence="3 4" key="1">
    <citation type="submission" date="2019-01" db="EMBL/GenBank/DDBJ databases">
        <title>Nuclear Genome Assembly of the Microalgal Biofuel strain Nannochloropsis salina CCMP1776.</title>
        <authorList>
            <person name="Hovde B."/>
        </authorList>
    </citation>
    <scope>NUCLEOTIDE SEQUENCE [LARGE SCALE GENOMIC DNA]</scope>
    <source>
        <strain evidence="3 4">CCMP1776</strain>
    </source>
</reference>
<evidence type="ECO:0000313" key="3">
    <source>
        <dbReference type="EMBL" id="TFJ82021.1"/>
    </source>
</evidence>
<dbReference type="SMART" id="SM00443">
    <property type="entry name" value="G_patch"/>
    <property type="match status" value="1"/>
</dbReference>
<organism evidence="3 4">
    <name type="scientific">Nannochloropsis salina CCMP1776</name>
    <dbReference type="NCBI Taxonomy" id="1027361"/>
    <lineage>
        <taxon>Eukaryota</taxon>
        <taxon>Sar</taxon>
        <taxon>Stramenopiles</taxon>
        <taxon>Ochrophyta</taxon>
        <taxon>Eustigmatophyceae</taxon>
        <taxon>Eustigmatales</taxon>
        <taxon>Monodopsidaceae</taxon>
        <taxon>Microchloropsis</taxon>
        <taxon>Microchloropsis salina</taxon>
    </lineage>
</organism>